<keyword evidence="2" id="KW-1185">Reference proteome</keyword>
<name>A0ABU1BIA9_PSEHA</name>
<dbReference type="Proteomes" id="UP001226574">
    <property type="component" value="Unassembled WGS sequence"/>
</dbReference>
<accession>A0ABU1BIA9</accession>
<comment type="caution">
    <text evidence="1">The sequence shown here is derived from an EMBL/GenBank/DDBJ whole genome shotgun (WGS) entry which is preliminary data.</text>
</comment>
<gene>
    <name evidence="1" type="ORF">RC083_21910</name>
</gene>
<protein>
    <recommendedName>
        <fullName evidence="3">Orphan protein</fullName>
    </recommendedName>
</protein>
<evidence type="ECO:0000313" key="1">
    <source>
        <dbReference type="EMBL" id="MDQ9094219.1"/>
    </source>
</evidence>
<sequence>MKLSELIKQLQEIDKSVPFDSEVVTGGDWMPQSITQVYHEPPYTFIQFEASSEDIDE</sequence>
<reference evidence="1 2" key="1">
    <citation type="submission" date="2023-08" db="EMBL/GenBank/DDBJ databases">
        <title>Pseudoalteromonas haloplanktis LL1 genome.</title>
        <authorList>
            <person name="Wu S."/>
        </authorList>
    </citation>
    <scope>NUCLEOTIDE SEQUENCE [LARGE SCALE GENOMIC DNA]</scope>
    <source>
        <strain evidence="1 2">LL1</strain>
    </source>
</reference>
<dbReference type="RefSeq" id="WP_175527464.1">
    <property type="nucleotide sequence ID" value="NZ_JAVIFY010000038.1"/>
</dbReference>
<dbReference type="EMBL" id="JAVIFY010000038">
    <property type="protein sequence ID" value="MDQ9094219.1"/>
    <property type="molecule type" value="Genomic_DNA"/>
</dbReference>
<proteinExistence type="predicted"/>
<organism evidence="1 2">
    <name type="scientific">Pseudoalteromonas haloplanktis</name>
    <name type="common">Alteromonas haloplanktis</name>
    <dbReference type="NCBI Taxonomy" id="228"/>
    <lineage>
        <taxon>Bacteria</taxon>
        <taxon>Pseudomonadati</taxon>
        <taxon>Pseudomonadota</taxon>
        <taxon>Gammaproteobacteria</taxon>
        <taxon>Alteromonadales</taxon>
        <taxon>Pseudoalteromonadaceae</taxon>
        <taxon>Pseudoalteromonas</taxon>
    </lineage>
</organism>
<evidence type="ECO:0000313" key="2">
    <source>
        <dbReference type="Proteomes" id="UP001226574"/>
    </source>
</evidence>
<evidence type="ECO:0008006" key="3">
    <source>
        <dbReference type="Google" id="ProtNLM"/>
    </source>
</evidence>